<organism evidence="1 2">
    <name type="scientific">Nocardia callitridis</name>
    <dbReference type="NCBI Taxonomy" id="648753"/>
    <lineage>
        <taxon>Bacteria</taxon>
        <taxon>Bacillati</taxon>
        <taxon>Actinomycetota</taxon>
        <taxon>Actinomycetes</taxon>
        <taxon>Mycobacteriales</taxon>
        <taxon>Nocardiaceae</taxon>
        <taxon>Nocardia</taxon>
    </lineage>
</organism>
<dbReference type="Proteomes" id="UP001500603">
    <property type="component" value="Unassembled WGS sequence"/>
</dbReference>
<keyword evidence="2" id="KW-1185">Reference proteome</keyword>
<name>A0ABP9JY84_9NOCA</name>
<protein>
    <submittedName>
        <fullName evidence="1">Uncharacterized protein</fullName>
    </submittedName>
</protein>
<evidence type="ECO:0000313" key="2">
    <source>
        <dbReference type="Proteomes" id="UP001500603"/>
    </source>
</evidence>
<proteinExistence type="predicted"/>
<accession>A0ABP9JY84</accession>
<gene>
    <name evidence="1" type="ORF">GCM10023318_10620</name>
</gene>
<reference evidence="2" key="1">
    <citation type="journal article" date="2019" name="Int. J. Syst. Evol. Microbiol.">
        <title>The Global Catalogue of Microorganisms (GCM) 10K type strain sequencing project: providing services to taxonomists for standard genome sequencing and annotation.</title>
        <authorList>
            <consortium name="The Broad Institute Genomics Platform"/>
            <consortium name="The Broad Institute Genome Sequencing Center for Infectious Disease"/>
            <person name="Wu L."/>
            <person name="Ma J."/>
        </authorList>
    </citation>
    <scope>NUCLEOTIDE SEQUENCE [LARGE SCALE GENOMIC DNA]</scope>
    <source>
        <strain evidence="2">JCM 18298</strain>
    </source>
</reference>
<evidence type="ECO:0000313" key="1">
    <source>
        <dbReference type="EMBL" id="GAA5045825.1"/>
    </source>
</evidence>
<comment type="caution">
    <text evidence="1">The sequence shown here is derived from an EMBL/GenBank/DDBJ whole genome shotgun (WGS) entry which is preliminary data.</text>
</comment>
<sequence length="74" mass="7741">MAPPIASATAAEQMWTSRTYVWTAPDSPIVSAFYAITPTSVDAETDGLSAQLAKGLEVGPRLPLGEIRPGQNAP</sequence>
<dbReference type="EMBL" id="BAABJM010000001">
    <property type="protein sequence ID" value="GAA5045825.1"/>
    <property type="molecule type" value="Genomic_DNA"/>
</dbReference>